<feature type="region of interest" description="Disordered" evidence="1">
    <location>
        <begin position="163"/>
        <end position="249"/>
    </location>
</feature>
<keyword evidence="2" id="KW-0732">Signal</keyword>
<organism evidence="3">
    <name type="scientific">Cacopsylla melanoneura</name>
    <dbReference type="NCBI Taxonomy" id="428564"/>
    <lineage>
        <taxon>Eukaryota</taxon>
        <taxon>Metazoa</taxon>
        <taxon>Ecdysozoa</taxon>
        <taxon>Arthropoda</taxon>
        <taxon>Hexapoda</taxon>
        <taxon>Insecta</taxon>
        <taxon>Pterygota</taxon>
        <taxon>Neoptera</taxon>
        <taxon>Paraneoptera</taxon>
        <taxon>Hemiptera</taxon>
        <taxon>Sternorrhyncha</taxon>
        <taxon>Psylloidea</taxon>
        <taxon>Psyllidae</taxon>
        <taxon>Psyllinae</taxon>
        <taxon>Cacopsylla</taxon>
    </lineage>
</organism>
<reference evidence="3" key="1">
    <citation type="submission" date="2021-05" db="EMBL/GenBank/DDBJ databases">
        <authorList>
            <person name="Alioto T."/>
            <person name="Alioto T."/>
            <person name="Gomez Garrido J."/>
        </authorList>
    </citation>
    <scope>NUCLEOTIDE SEQUENCE</scope>
</reference>
<sequence>MKCFLASVLLLHILTEHLTSANAIPKPAVSTGSTPTDTLLSRAQDDQLCNYGKQVKTLCTTVGTADKECSAIAKLVEGTDAKCIQQSVCSFCIGAKILEKKKQKRSLESIYDKINLMKQRDIKVEQNIVYITTDKSLCFEKKPGVVRICEKNLIIVNQIKVPDASKPPTQTQQPAHKGPDNKPHSLGYNNSKPPSPPSNGNQSTPPPSPKDHKPNIPSYNKFLPTKDNKTKPHYLLPTNNMHDSSPTTKKTRFSIAPWFANILQ</sequence>
<dbReference type="AlphaFoldDB" id="A0A8D8TT32"/>
<feature type="signal peptide" evidence="2">
    <location>
        <begin position="1"/>
        <end position="23"/>
    </location>
</feature>
<evidence type="ECO:0000313" key="3">
    <source>
        <dbReference type="EMBL" id="CAG6691687.1"/>
    </source>
</evidence>
<feature type="chain" id="PRO_5034062915" evidence="2">
    <location>
        <begin position="24"/>
        <end position="264"/>
    </location>
</feature>
<evidence type="ECO:0000256" key="2">
    <source>
        <dbReference type="SAM" id="SignalP"/>
    </source>
</evidence>
<accession>A0A8D8TT32</accession>
<protein>
    <submittedName>
        <fullName evidence="3">Uncharacterized protein</fullName>
    </submittedName>
</protein>
<proteinExistence type="predicted"/>
<evidence type="ECO:0000256" key="1">
    <source>
        <dbReference type="SAM" id="MobiDB-lite"/>
    </source>
</evidence>
<feature type="compositionally biased region" description="Polar residues" evidence="1">
    <location>
        <begin position="237"/>
        <end position="248"/>
    </location>
</feature>
<name>A0A8D8TT32_9HEMI</name>
<dbReference type="EMBL" id="HBUF01304147">
    <property type="protein sequence ID" value="CAG6691687.1"/>
    <property type="molecule type" value="Transcribed_RNA"/>
</dbReference>